<dbReference type="Proteomes" id="UP000190890">
    <property type="component" value="Unassembled WGS sequence"/>
</dbReference>
<dbReference type="InterPro" id="IPR036634">
    <property type="entry name" value="PRD_sf"/>
</dbReference>
<dbReference type="InterPro" id="IPR011608">
    <property type="entry name" value="PRD"/>
</dbReference>
<dbReference type="PROSITE" id="PS51094">
    <property type="entry name" value="PTS_EIIA_TYPE_2"/>
    <property type="match status" value="1"/>
</dbReference>
<evidence type="ECO:0000313" key="5">
    <source>
        <dbReference type="Proteomes" id="UP000190890"/>
    </source>
</evidence>
<evidence type="ECO:0000259" key="2">
    <source>
        <dbReference type="PROSITE" id="PS51094"/>
    </source>
</evidence>
<reference evidence="4 5" key="1">
    <citation type="submission" date="2016-05" db="EMBL/GenBank/DDBJ databases">
        <title>Microbial solvent formation.</title>
        <authorList>
            <person name="Poehlein A."/>
            <person name="Montoya Solano J.D."/>
            <person name="Flitsch S."/>
            <person name="Krabben P."/>
            <person name="Duerre P."/>
            <person name="Daniel R."/>
        </authorList>
    </citation>
    <scope>NUCLEOTIDE SEQUENCE [LARGE SCALE GENOMIC DNA]</scope>
    <source>
        <strain evidence="4 5">DSM 2619</strain>
    </source>
</reference>
<comment type="caution">
    <text evidence="4">The sequence shown here is derived from an EMBL/GenBank/DDBJ whole genome shotgun (WGS) entry which is preliminary data.</text>
</comment>
<keyword evidence="1" id="KW-0677">Repeat</keyword>
<dbReference type="InterPro" id="IPR036388">
    <property type="entry name" value="WH-like_DNA-bd_sf"/>
</dbReference>
<dbReference type="PROSITE" id="PS51372">
    <property type="entry name" value="PRD_2"/>
    <property type="match status" value="2"/>
</dbReference>
<evidence type="ECO:0000259" key="3">
    <source>
        <dbReference type="PROSITE" id="PS51372"/>
    </source>
</evidence>
<dbReference type="EMBL" id="LZZM01000204">
    <property type="protein sequence ID" value="OOM74076.1"/>
    <property type="molecule type" value="Genomic_DNA"/>
</dbReference>
<dbReference type="CDD" id="cd00211">
    <property type="entry name" value="PTS_IIA_fru"/>
    <property type="match status" value="1"/>
</dbReference>
<evidence type="ECO:0000313" key="4">
    <source>
        <dbReference type="EMBL" id="OOM74076.1"/>
    </source>
</evidence>
<dbReference type="OrthoDB" id="3175596at2"/>
<dbReference type="Pfam" id="PF00874">
    <property type="entry name" value="PRD"/>
    <property type="match status" value="2"/>
</dbReference>
<dbReference type="InterPro" id="IPR002178">
    <property type="entry name" value="PTS_EIIA_type-2_dom"/>
</dbReference>
<dbReference type="InterPro" id="IPR016152">
    <property type="entry name" value="PTrfase/Anion_transptr"/>
</dbReference>
<sequence>MEKIVLHTRQRKLLSILNEQKGLITGIELGNKIEVSDRTIRSDISELNKILNKINVSIEAIRGKGYILKVKDSRVLHKLIYTENSLLTQEDRVRYLVIRLIQAEEDIKIDELEDEIFVSRSTLEKDIRIVEEKYSKKRPYLKLFRKENTIFFEDNEKIKRAVLNELFSREWDYNSEEGMNFRDSIFDSKVFDIISENVKEIVKNYGIKLNDEDLVYFVFAIAIAYLRIKDGHNITEEVEERNDEQSITKVVNELSDHLEVKLNISFNRFERNYFIFFLLQKRIFNREYITRKNILEYVNVEYIKIVELLIKDIKKEYLLDFTKDDELYIGLTLHIYKLKSKFKYEYEVKSPVIEILKNKYPLSFEMSLIFRKHFNNRFHMEIEENELSYIGAYLGAAARRFVSNKLSGEISIAILSHLNYSAFQLLKSKLEAIYGKTIKVIGPFSVYEKEKIIKSNARLILSTVKLKDLYINSKDLIVVSPFLEDRDIILINDYIDKIKRDFVHPKLPKKIIEYFDEDLFFYGLNMNSKEEVITFLSKELLRNGQVGTEFANSVFEREKISSTTFENGIAIPRPISNCFCYKTIISVVILKKPILWDGQKVKCIFLLSIREKDKKYLIRFFDLVVEHLSNKFNIEKIMEANTFDKFASIIR</sequence>
<organism evidence="4 5">
    <name type="scientific">Clostridium puniceum</name>
    <dbReference type="NCBI Taxonomy" id="29367"/>
    <lineage>
        <taxon>Bacteria</taxon>
        <taxon>Bacillati</taxon>
        <taxon>Bacillota</taxon>
        <taxon>Clostridia</taxon>
        <taxon>Eubacteriales</taxon>
        <taxon>Clostridiaceae</taxon>
        <taxon>Clostridium</taxon>
    </lineage>
</organism>
<dbReference type="STRING" id="29367.CLPUN_41370"/>
<dbReference type="GO" id="GO:0006355">
    <property type="term" value="P:regulation of DNA-templated transcription"/>
    <property type="evidence" value="ECO:0007669"/>
    <property type="project" value="InterPro"/>
</dbReference>
<dbReference type="SUPFAM" id="SSF55804">
    <property type="entry name" value="Phoshotransferase/anion transport protein"/>
    <property type="match status" value="1"/>
</dbReference>
<protein>
    <submittedName>
        <fullName evidence="4">Putative licABCH operon regulator</fullName>
    </submittedName>
</protein>
<dbReference type="Gene3D" id="3.40.930.10">
    <property type="entry name" value="Mannitol-specific EII, Chain A"/>
    <property type="match status" value="1"/>
</dbReference>
<dbReference type="Pfam" id="PF08279">
    <property type="entry name" value="HTH_11"/>
    <property type="match status" value="1"/>
</dbReference>
<feature type="domain" description="PTS EIIA type-2" evidence="2">
    <location>
        <begin position="513"/>
        <end position="651"/>
    </location>
</feature>
<dbReference type="PANTHER" id="PTHR30185">
    <property type="entry name" value="CRYPTIC BETA-GLUCOSIDE BGL OPERON ANTITERMINATOR"/>
    <property type="match status" value="1"/>
</dbReference>
<evidence type="ECO:0000256" key="1">
    <source>
        <dbReference type="ARBA" id="ARBA00022737"/>
    </source>
</evidence>
<dbReference type="SUPFAM" id="SSF63520">
    <property type="entry name" value="PTS-regulatory domain, PRD"/>
    <property type="match status" value="2"/>
</dbReference>
<dbReference type="InterPro" id="IPR013196">
    <property type="entry name" value="HTH_11"/>
</dbReference>
<dbReference type="PANTHER" id="PTHR30185:SF13">
    <property type="entry name" value="LICABCH OPERON REGULATOR-RELATED"/>
    <property type="match status" value="1"/>
</dbReference>
<name>A0A1S8T8J8_9CLOT</name>
<dbReference type="Pfam" id="PF00359">
    <property type="entry name" value="PTS_EIIA_2"/>
    <property type="match status" value="1"/>
</dbReference>
<dbReference type="InterPro" id="IPR050661">
    <property type="entry name" value="BglG_antiterminators"/>
</dbReference>
<accession>A0A1S8T8J8</accession>
<dbReference type="AlphaFoldDB" id="A0A1S8T8J8"/>
<dbReference type="Gene3D" id="1.10.10.10">
    <property type="entry name" value="Winged helix-like DNA-binding domain superfamily/Winged helix DNA-binding domain"/>
    <property type="match status" value="1"/>
</dbReference>
<dbReference type="RefSeq" id="WP_077849097.1">
    <property type="nucleotide sequence ID" value="NZ_LZZM01000204.1"/>
</dbReference>
<feature type="domain" description="PRD" evidence="3">
    <location>
        <begin position="185"/>
        <end position="288"/>
    </location>
</feature>
<keyword evidence="5" id="KW-1185">Reference proteome</keyword>
<feature type="domain" description="PRD" evidence="3">
    <location>
        <begin position="297"/>
        <end position="404"/>
    </location>
</feature>
<gene>
    <name evidence="4" type="primary">licR_4</name>
    <name evidence="4" type="ORF">CLPUN_41370</name>
</gene>
<proteinExistence type="predicted"/>
<dbReference type="Gene3D" id="1.10.1790.10">
    <property type="entry name" value="PRD domain"/>
    <property type="match status" value="2"/>
</dbReference>